<feature type="binding site" evidence="2">
    <location>
        <begin position="114"/>
        <end position="115"/>
    </location>
    <ligand>
        <name>CoA</name>
        <dbReference type="ChEBI" id="CHEBI:57287"/>
    </ligand>
</feature>
<accession>A0AB33KAG2</accession>
<feature type="binding site" evidence="2">
    <location>
        <position position="78"/>
    </location>
    <ligand>
        <name>CoA</name>
        <dbReference type="ChEBI" id="CHEBI:57287"/>
    </ligand>
</feature>
<gene>
    <name evidence="7" type="ORF">SCMC78_10070</name>
</gene>
<feature type="binding site" evidence="2">
    <location>
        <position position="136"/>
    </location>
    <ligand>
        <name>CoA</name>
        <dbReference type="ChEBI" id="CHEBI:57287"/>
    </ligand>
</feature>
<dbReference type="InterPro" id="IPR041354">
    <property type="entry name" value="4PPT_N"/>
</dbReference>
<feature type="binding site" evidence="2">
    <location>
        <position position="185"/>
    </location>
    <ligand>
        <name>CoA</name>
        <dbReference type="ChEBI" id="CHEBI:57287"/>
    </ligand>
</feature>
<dbReference type="PANTHER" id="PTHR38096">
    <property type="entry name" value="ENTEROBACTIN SYNTHASE COMPONENT D"/>
    <property type="match status" value="1"/>
</dbReference>
<feature type="compositionally biased region" description="Low complexity" evidence="4">
    <location>
        <begin position="229"/>
        <end position="238"/>
    </location>
</feature>
<feature type="domain" description="4'-phosphopantetheinyl transferase" evidence="5">
    <location>
        <begin position="133"/>
        <end position="217"/>
    </location>
</feature>
<dbReference type="PRINTS" id="PR01399">
    <property type="entry name" value="ENTSNTHTASED"/>
</dbReference>
<keyword evidence="3" id="KW-0460">Magnesium</keyword>
<evidence type="ECO:0000259" key="6">
    <source>
        <dbReference type="Pfam" id="PF17837"/>
    </source>
</evidence>
<sequence>MLRTPGPDPEGRARRACFRTRPRGAPGGRQAVIERVAPEGVARAEAFDDALPGLPDPRELALLRGRPEATVRRFAAARACAHRCLDRLAVAPGPLLRTAEGGPAWPAGVVGSITHCAGYRGAVAARAEVWAALGVDAEPARPLPTGLLDLVATDPERRMVAGLSRSSPEVPWDRLLFSAKESVYKAWHPATGRWIGTLAVEVAFTADGLFTARVRPERTEPPPARRRPAATGRGVPRPVGGAYPYPGRWHVGGGLLLTAVAVPGPANRRPGVSRPTARLSV</sequence>
<dbReference type="KEGG" id="stcm:SCMC78_10070"/>
<comment type="cofactor">
    <cofactor evidence="3">
        <name>Mg(2+)</name>
        <dbReference type="ChEBI" id="CHEBI:18420"/>
    </cofactor>
</comment>
<feature type="binding site" evidence="2">
    <location>
        <position position="181"/>
    </location>
    <ligand>
        <name>CoA</name>
        <dbReference type="ChEBI" id="CHEBI:57287"/>
    </ligand>
</feature>
<feature type="binding site" evidence="3">
    <location>
        <position position="137"/>
    </location>
    <ligand>
        <name>Mg(2+)</name>
        <dbReference type="ChEBI" id="CHEBI:18420"/>
    </ligand>
</feature>
<reference evidence="7" key="1">
    <citation type="submission" date="2024-07" db="EMBL/GenBank/DDBJ databases">
        <title>Complete genome sequences of cellulolytic bacteria, Kitasatospora sp. CMC57 and Streptomyces sp. CMC78, isolated from Japanese agricultural soil.</title>
        <authorList>
            <person name="Hashimoto T."/>
            <person name="Ito M."/>
            <person name="Iwamoto M."/>
            <person name="Fukahori D."/>
            <person name="Shoda T."/>
            <person name="Sakoda M."/>
            <person name="Morohoshi T."/>
            <person name="Mitsuboshi M."/>
            <person name="Nishizawa T."/>
        </authorList>
    </citation>
    <scope>NUCLEOTIDE SEQUENCE</scope>
    <source>
        <strain evidence="7">CMC78</strain>
    </source>
</reference>
<evidence type="ECO:0000259" key="5">
    <source>
        <dbReference type="Pfam" id="PF01648"/>
    </source>
</evidence>
<dbReference type="EMBL" id="AP035884">
    <property type="protein sequence ID" value="BFP51200.1"/>
    <property type="molecule type" value="Genomic_DNA"/>
</dbReference>
<proteinExistence type="predicted"/>
<dbReference type="SUPFAM" id="SSF56214">
    <property type="entry name" value="4'-phosphopantetheinyl transferase"/>
    <property type="match status" value="1"/>
</dbReference>
<organism evidence="7">
    <name type="scientific">Streptomyces sp. CMC78</name>
    <dbReference type="NCBI Taxonomy" id="3231512"/>
    <lineage>
        <taxon>Bacteria</taxon>
        <taxon>Bacillati</taxon>
        <taxon>Actinomycetota</taxon>
        <taxon>Actinomycetes</taxon>
        <taxon>Kitasatosporales</taxon>
        <taxon>Streptomycetaceae</taxon>
        <taxon>Streptomyces</taxon>
    </lineage>
</organism>
<evidence type="ECO:0000256" key="1">
    <source>
        <dbReference type="ARBA" id="ARBA00022679"/>
    </source>
</evidence>
<evidence type="ECO:0000313" key="7">
    <source>
        <dbReference type="EMBL" id="BFP51200.1"/>
    </source>
</evidence>
<feature type="binding site" evidence="3">
    <location>
        <position position="136"/>
    </location>
    <ligand>
        <name>Mg(2+)</name>
        <dbReference type="ChEBI" id="CHEBI:18420"/>
    </ligand>
</feature>
<dbReference type="GO" id="GO:0009366">
    <property type="term" value="C:enterobactin synthetase complex"/>
    <property type="evidence" value="ECO:0007669"/>
    <property type="project" value="InterPro"/>
</dbReference>
<keyword evidence="3" id="KW-0479">Metal-binding</keyword>
<dbReference type="Pfam" id="PF01648">
    <property type="entry name" value="ACPS"/>
    <property type="match status" value="1"/>
</dbReference>
<dbReference type="GO" id="GO:0009239">
    <property type="term" value="P:enterobactin biosynthetic process"/>
    <property type="evidence" value="ECO:0007669"/>
    <property type="project" value="InterPro"/>
</dbReference>
<evidence type="ECO:0000256" key="3">
    <source>
        <dbReference type="PIRSR" id="PIRSR603542-2"/>
    </source>
</evidence>
<dbReference type="GO" id="GO:0005886">
    <property type="term" value="C:plasma membrane"/>
    <property type="evidence" value="ECO:0007669"/>
    <property type="project" value="TreeGrafter"/>
</dbReference>
<keyword evidence="1 7" id="KW-0808">Transferase</keyword>
<evidence type="ECO:0000256" key="4">
    <source>
        <dbReference type="SAM" id="MobiDB-lite"/>
    </source>
</evidence>
<dbReference type="PANTHER" id="PTHR38096:SF1">
    <property type="entry name" value="ENTEROBACTIN SYNTHASE COMPONENT D"/>
    <property type="match status" value="1"/>
</dbReference>
<feature type="domain" description="4'-phosphopantetheinyl transferase N-terminal" evidence="6">
    <location>
        <begin position="72"/>
        <end position="125"/>
    </location>
</feature>
<name>A0AB33KAG2_9ACTN</name>
<feature type="binding site" evidence="3">
    <location>
        <position position="138"/>
    </location>
    <ligand>
        <name>Mg(2+)</name>
        <dbReference type="ChEBI" id="CHEBI:18420"/>
    </ligand>
</feature>
<dbReference type="InterPro" id="IPR008278">
    <property type="entry name" value="4-PPantetheinyl_Trfase_dom"/>
</dbReference>
<dbReference type="GO" id="GO:0008897">
    <property type="term" value="F:holo-[acyl-carrier-protein] synthase activity"/>
    <property type="evidence" value="ECO:0007669"/>
    <property type="project" value="InterPro"/>
</dbReference>
<dbReference type="InterPro" id="IPR037143">
    <property type="entry name" value="4-PPantetheinyl_Trfase_dom_sf"/>
</dbReference>
<dbReference type="InterPro" id="IPR003542">
    <property type="entry name" value="Enbac_synth_compD-like"/>
</dbReference>
<feature type="region of interest" description="Disordered" evidence="4">
    <location>
        <begin position="215"/>
        <end position="239"/>
    </location>
</feature>
<evidence type="ECO:0000256" key="2">
    <source>
        <dbReference type="PIRSR" id="PIRSR603542-1"/>
    </source>
</evidence>
<dbReference type="Pfam" id="PF17837">
    <property type="entry name" value="4PPT_N"/>
    <property type="match status" value="1"/>
</dbReference>
<dbReference type="GO" id="GO:0000287">
    <property type="term" value="F:magnesium ion binding"/>
    <property type="evidence" value="ECO:0007669"/>
    <property type="project" value="InterPro"/>
</dbReference>
<dbReference type="AlphaFoldDB" id="A0AB33KAG2"/>
<protein>
    <submittedName>
        <fullName evidence="7">4'-phosphopantetheinyl transferase superfamily protein</fullName>
    </submittedName>
</protein>